<dbReference type="RefSeq" id="WP_143121192.1">
    <property type="nucleotide sequence ID" value="NZ_FOQY01000035.1"/>
</dbReference>
<reference evidence="2" key="1">
    <citation type="submission" date="2016-10" db="EMBL/GenBank/DDBJ databases">
        <authorList>
            <person name="Varghese N."/>
            <person name="Submissions S."/>
        </authorList>
    </citation>
    <scope>NUCLEOTIDE SEQUENCE [LARGE SCALE GENOMIC DNA]</scope>
    <source>
        <strain evidence="2">CGMCC 4.2126</strain>
    </source>
</reference>
<sequence length="248" mass="26579">MTTAESEASPAIQRPPEHVTAVFEAIREWEAANPESAPSGQGEAILWALGKRDQAPISGRPASGALPTLAEARAEIDAAERVPREGRVVPADGVISALNWLIGAKDGVPMPGRRSSTGWGHLVGGRGVILRTDAEIDRVAELARAGLRSMPGEREKAWCSGTVAVCEWLLGHRSKSPVRNTPRPIHGPTGLNLGMEESAAEDVSRQLGRGRQHPPAYGDGVIWTIRWLRGQITVPPMNEQGQPTLSNR</sequence>
<accession>A0A1I4CDM9</accession>
<protein>
    <submittedName>
        <fullName evidence="1">Uncharacterized protein</fullName>
    </submittedName>
</protein>
<dbReference type="AlphaFoldDB" id="A0A1I4CDM9"/>
<evidence type="ECO:0000313" key="1">
    <source>
        <dbReference type="EMBL" id="SFK79308.1"/>
    </source>
</evidence>
<keyword evidence="2" id="KW-1185">Reference proteome</keyword>
<dbReference type="GeneID" id="96302528"/>
<name>A0A1I4CDM9_9ACTN</name>
<gene>
    <name evidence="1" type="ORF">SAMN05216275_13562</name>
</gene>
<evidence type="ECO:0000313" key="2">
    <source>
        <dbReference type="Proteomes" id="UP000199111"/>
    </source>
</evidence>
<organism evidence="1 2">
    <name type="scientific">Streptosporangium canum</name>
    <dbReference type="NCBI Taxonomy" id="324952"/>
    <lineage>
        <taxon>Bacteria</taxon>
        <taxon>Bacillati</taxon>
        <taxon>Actinomycetota</taxon>
        <taxon>Actinomycetes</taxon>
        <taxon>Streptosporangiales</taxon>
        <taxon>Streptosporangiaceae</taxon>
        <taxon>Streptosporangium</taxon>
    </lineage>
</organism>
<dbReference type="Proteomes" id="UP000199111">
    <property type="component" value="Unassembled WGS sequence"/>
</dbReference>
<proteinExistence type="predicted"/>
<dbReference type="EMBL" id="FOQY01000035">
    <property type="protein sequence ID" value="SFK79308.1"/>
    <property type="molecule type" value="Genomic_DNA"/>
</dbReference>